<evidence type="ECO:0000256" key="5">
    <source>
        <dbReference type="ARBA" id="ARBA00022944"/>
    </source>
</evidence>
<comment type="caution">
    <text evidence="7">The sequence shown here is derived from an EMBL/GenBank/DDBJ whole genome shotgun (WGS) entry which is preliminary data.</text>
</comment>
<evidence type="ECO:0000256" key="4">
    <source>
        <dbReference type="ARBA" id="ARBA00022679"/>
    </source>
</evidence>
<keyword evidence="6" id="KW-0472">Membrane</keyword>
<dbReference type="PANTHER" id="PTHR37316:SF3">
    <property type="entry name" value="TEICHOIC ACID GLYCEROL-PHOSPHATE TRANSFERASE"/>
    <property type="match status" value="1"/>
</dbReference>
<comment type="subcellular location">
    <subcellularLocation>
        <location evidence="1">Cell membrane</location>
        <topology evidence="1">Peripheral membrane protein</topology>
    </subcellularLocation>
</comment>
<accession>A0ABT3E5N8</accession>
<dbReference type="InterPro" id="IPR043149">
    <property type="entry name" value="TagF_N"/>
</dbReference>
<keyword evidence="3" id="KW-1003">Cell membrane</keyword>
<evidence type="ECO:0000313" key="8">
    <source>
        <dbReference type="Proteomes" id="UP001526225"/>
    </source>
</evidence>
<reference evidence="7 8" key="1">
    <citation type="submission" date="2022-10" db="EMBL/GenBank/DDBJ databases">
        <title>Weissella fermenti sp. nov., isolated from fermented cabbage.</title>
        <authorList>
            <person name="Lee J.K."/>
            <person name="Baek J.H."/>
            <person name="Choi D.G."/>
            <person name="Kim J.M."/>
            <person name="Jeon C.O."/>
        </authorList>
    </citation>
    <scope>NUCLEOTIDE SEQUENCE [LARGE SCALE GENOMIC DNA]</scope>
    <source>
        <strain evidence="7 8">KACC 18534</strain>
    </source>
</reference>
<dbReference type="Gene3D" id="3.40.50.12580">
    <property type="match status" value="1"/>
</dbReference>
<evidence type="ECO:0000256" key="6">
    <source>
        <dbReference type="ARBA" id="ARBA00023136"/>
    </source>
</evidence>
<keyword evidence="4" id="KW-0808">Transferase</keyword>
<keyword evidence="8" id="KW-1185">Reference proteome</keyword>
<dbReference type="Proteomes" id="UP001526225">
    <property type="component" value="Unassembled WGS sequence"/>
</dbReference>
<dbReference type="Pfam" id="PF04464">
    <property type="entry name" value="Glyphos_transf"/>
    <property type="match status" value="1"/>
</dbReference>
<evidence type="ECO:0000256" key="2">
    <source>
        <dbReference type="ARBA" id="ARBA00010488"/>
    </source>
</evidence>
<dbReference type="InterPro" id="IPR043148">
    <property type="entry name" value="TagF_C"/>
</dbReference>
<name>A0ABT3E5N8_9LACO</name>
<evidence type="ECO:0000256" key="3">
    <source>
        <dbReference type="ARBA" id="ARBA00022475"/>
    </source>
</evidence>
<evidence type="ECO:0000256" key="1">
    <source>
        <dbReference type="ARBA" id="ARBA00004202"/>
    </source>
</evidence>
<dbReference type="InterPro" id="IPR007554">
    <property type="entry name" value="Glycerophosphate_synth"/>
</dbReference>
<keyword evidence="5" id="KW-0777">Teichoic acid biosynthesis</keyword>
<dbReference type="Gene3D" id="3.40.50.11820">
    <property type="match status" value="1"/>
</dbReference>
<proteinExistence type="inferred from homology"/>
<organism evidence="7 8">
    <name type="scientific">Weissella ceti</name>
    <dbReference type="NCBI Taxonomy" id="759620"/>
    <lineage>
        <taxon>Bacteria</taxon>
        <taxon>Bacillati</taxon>
        <taxon>Bacillota</taxon>
        <taxon>Bacilli</taxon>
        <taxon>Lactobacillales</taxon>
        <taxon>Lactobacillaceae</taxon>
        <taxon>Weissella</taxon>
    </lineage>
</organism>
<dbReference type="SUPFAM" id="SSF53756">
    <property type="entry name" value="UDP-Glycosyltransferase/glycogen phosphorylase"/>
    <property type="match status" value="1"/>
</dbReference>
<dbReference type="EMBL" id="JAOZFE010000009">
    <property type="protein sequence ID" value="MCW0953735.1"/>
    <property type="molecule type" value="Genomic_DNA"/>
</dbReference>
<comment type="similarity">
    <text evidence="2">Belongs to the CDP-glycerol glycerophosphotransferase family.</text>
</comment>
<dbReference type="PANTHER" id="PTHR37316">
    <property type="entry name" value="TEICHOIC ACID GLYCEROL-PHOSPHATE PRIMASE"/>
    <property type="match status" value="1"/>
</dbReference>
<evidence type="ECO:0000313" key="7">
    <source>
        <dbReference type="EMBL" id="MCW0953735.1"/>
    </source>
</evidence>
<dbReference type="RefSeq" id="WP_264336118.1">
    <property type="nucleotide sequence ID" value="NZ_JAOZFE010000009.1"/>
</dbReference>
<protein>
    <submittedName>
        <fullName evidence="7">CDP-glycerol glycerophosphotransferase family protein</fullName>
    </submittedName>
</protein>
<dbReference type="InterPro" id="IPR051612">
    <property type="entry name" value="Teichoic_Acid_Biosynth"/>
</dbReference>
<sequence length="308" mass="37090">MKYFYYSLKAKYWVFNSKMANYMYKRKNQVYFQTWHGTPLKRLAHDIQNENQTFYRTKMSYADMLKTYDVDSEKWDLLLASSNYMRDRYASAFQYSTSKMLMAPYPRNNILLNYDDNYVAKLKEQFKLPDNKKVILYAPTFRDDNYTDSGYSFQLNVNFEHWYESLGDEYVVLFKPHYLIANTFTISEKLKKFVQFVPANAEINDCYLVSDVLVTDYSSVFFDYALLNRPIYFYMYDFENYKDVLRGFYLDVESELPNKIIQDESELLDAIKDRVFDPNTLQEFNDVYNPLIENKSITDIIDRFITYK</sequence>
<gene>
    <name evidence="7" type="ORF">OIT44_06685</name>
</gene>